<evidence type="ECO:0000313" key="2">
    <source>
        <dbReference type="Proteomes" id="UP000595309"/>
    </source>
</evidence>
<evidence type="ECO:0000313" key="1">
    <source>
        <dbReference type="EMBL" id="QQU47898.1"/>
    </source>
</evidence>
<proteinExistence type="predicted"/>
<dbReference type="AlphaFoldDB" id="A0A7U0AVB7"/>
<protein>
    <submittedName>
        <fullName evidence="1">General secretion pathway protein GspK</fullName>
    </submittedName>
</protein>
<dbReference type="InterPro" id="IPR005628">
    <property type="entry name" value="GspK"/>
</dbReference>
<accession>A0A7U0AVB7</accession>
<dbReference type="EMBL" id="CP068146">
    <property type="protein sequence ID" value="QQU47898.1"/>
    <property type="molecule type" value="Genomic_DNA"/>
</dbReference>
<name>A0A7U0AVB7_YEREN</name>
<gene>
    <name evidence="1" type="ORF">I6I39_03905</name>
</gene>
<dbReference type="PANTHER" id="PTHR38831:SF1">
    <property type="entry name" value="TYPE II SECRETION SYSTEM PROTEIN K-RELATED"/>
    <property type="match status" value="1"/>
</dbReference>
<dbReference type="PANTHER" id="PTHR38831">
    <property type="entry name" value="TYPE II SECRETION SYSTEM PROTEIN K"/>
    <property type="match status" value="1"/>
</dbReference>
<dbReference type="GO" id="GO:0016020">
    <property type="term" value="C:membrane"/>
    <property type="evidence" value="ECO:0007669"/>
    <property type="project" value="InterPro"/>
</dbReference>
<dbReference type="Proteomes" id="UP000595309">
    <property type="component" value="Chromosome"/>
</dbReference>
<dbReference type="GO" id="GO:0009306">
    <property type="term" value="P:protein secretion"/>
    <property type="evidence" value="ECO:0007669"/>
    <property type="project" value="InterPro"/>
</dbReference>
<dbReference type="InterPro" id="IPR038072">
    <property type="entry name" value="GspK_central_sf"/>
</dbReference>
<dbReference type="Gene3D" id="3.30.1300.30">
    <property type="entry name" value="GSPII I/J protein-like"/>
    <property type="match status" value="1"/>
</dbReference>
<dbReference type="Gene3D" id="1.10.40.60">
    <property type="entry name" value="EpsJ-like"/>
    <property type="match status" value="2"/>
</dbReference>
<dbReference type="SUPFAM" id="SSF158544">
    <property type="entry name" value="GspK insert domain-like"/>
    <property type="match status" value="1"/>
</dbReference>
<sequence length="315" mass="35956">MKQRGAALLLVLFSILLMSTMASTTYMYLSNMVYFVGDSRTKQDDKQLLLGSESVFLNNIAKEILNGEDFSGTYSKLLTSPSVISINNRDVHYSLIDRTSCFNVNTLYDSFSSMNKNNKYYPWLVLYNILQLNNIVSSVINKSMTIFIQYPSDTSNLDRIDRDFLAIGHAFQRGNSIDKILNISSESFLYIAPLVCTRNDNKLLINVNMLNAKSSYLLQAIFMNEITGSDVYKVILSKPAQGWLTVESFFEFLANNSSVDIDRINELKNVEMLKFSNNEYYFSSNFKVDNGDSQLMSLFHVKGNTITVLHRRFIL</sequence>
<organism evidence="1 2">
    <name type="scientific">Yersinia enterocolitica</name>
    <dbReference type="NCBI Taxonomy" id="630"/>
    <lineage>
        <taxon>Bacteria</taxon>
        <taxon>Pseudomonadati</taxon>
        <taxon>Pseudomonadota</taxon>
        <taxon>Gammaproteobacteria</taxon>
        <taxon>Enterobacterales</taxon>
        <taxon>Yersiniaceae</taxon>
        <taxon>Yersinia</taxon>
    </lineage>
</organism>
<reference evidence="1 2" key="1">
    <citation type="submission" date="2021-01" db="EMBL/GenBank/DDBJ databases">
        <title>FDA dAtabase for Regulatory Grade micrObial Sequences (FDA-ARGOS): Supporting development and validation of Infectious Disease Dx tests.</title>
        <authorList>
            <person name="Blissenbach B."/>
            <person name="Krut O."/>
            <person name="Tallon L."/>
            <person name="Sadzewicz L."/>
            <person name="Zhao X."/>
            <person name="Boylan J."/>
            <person name="Ott S."/>
            <person name="Bowen H."/>
            <person name="Vavikolanu K."/>
            <person name="Mehta A."/>
            <person name="Aluvathingal J."/>
            <person name="Nadendla S."/>
            <person name="Yan Y."/>
            <person name="Sichtig H."/>
        </authorList>
    </citation>
    <scope>NUCLEOTIDE SEQUENCE [LARGE SCALE GENOMIC DNA]</scope>
    <source>
        <strain evidence="1 2">FDAARGOS_1082</strain>
    </source>
</reference>